<dbReference type="InterPro" id="IPR019734">
    <property type="entry name" value="TPR_rpt"/>
</dbReference>
<gene>
    <name evidence="7" type="ORF">FYJ75_02925</name>
</gene>
<proteinExistence type="predicted"/>
<keyword evidence="5" id="KW-1133">Transmembrane helix</keyword>
<evidence type="ECO:0000313" key="8">
    <source>
        <dbReference type="Proteomes" id="UP000474024"/>
    </source>
</evidence>
<feature type="domain" description="GH29D-like beta-sandwich" evidence="6">
    <location>
        <begin position="324"/>
        <end position="389"/>
    </location>
</feature>
<organism evidence="7 8">
    <name type="scientific">Roseburia porci</name>
    <dbReference type="NCBI Taxonomy" id="2605790"/>
    <lineage>
        <taxon>Bacteria</taxon>
        <taxon>Bacillati</taxon>
        <taxon>Bacillota</taxon>
        <taxon>Clostridia</taxon>
        <taxon>Lachnospirales</taxon>
        <taxon>Lachnospiraceae</taxon>
        <taxon>Roseburia</taxon>
    </lineage>
</organism>
<dbReference type="PANTHER" id="PTHR45586:SF1">
    <property type="entry name" value="LIPOPOLYSACCHARIDE ASSEMBLY PROTEIN B"/>
    <property type="match status" value="1"/>
</dbReference>
<feature type="repeat" description="TPR" evidence="3">
    <location>
        <begin position="159"/>
        <end position="192"/>
    </location>
</feature>
<dbReference type="Pfam" id="PF13287">
    <property type="entry name" value="Fn3_assoc"/>
    <property type="match status" value="1"/>
</dbReference>
<reference evidence="7 8" key="1">
    <citation type="submission" date="2019-08" db="EMBL/GenBank/DDBJ databases">
        <title>In-depth cultivation of the pig gut microbiome towards novel bacterial diversity and tailored functional studies.</title>
        <authorList>
            <person name="Wylensek D."/>
            <person name="Hitch T.C.A."/>
            <person name="Clavel T."/>
        </authorList>
    </citation>
    <scope>NUCLEOTIDE SEQUENCE [LARGE SCALE GENOMIC DNA]</scope>
    <source>
        <strain evidence="7 8">MUC/MUC-530-WT-4D</strain>
    </source>
</reference>
<dbReference type="InterPro" id="IPR011990">
    <property type="entry name" value="TPR-like_helical_dom_sf"/>
</dbReference>
<comment type="caution">
    <text evidence="7">The sequence shown here is derived from an EMBL/GenBank/DDBJ whole genome shotgun (WGS) entry which is preliminary data.</text>
</comment>
<evidence type="ECO:0000256" key="1">
    <source>
        <dbReference type="ARBA" id="ARBA00022737"/>
    </source>
</evidence>
<dbReference type="InterPro" id="IPR026876">
    <property type="entry name" value="Fn3_assoc_repeat"/>
</dbReference>
<dbReference type="Gene3D" id="1.25.40.10">
    <property type="entry name" value="Tetratricopeptide repeat domain"/>
    <property type="match status" value="1"/>
</dbReference>
<keyword evidence="5" id="KW-0472">Membrane</keyword>
<dbReference type="SUPFAM" id="SSF48452">
    <property type="entry name" value="TPR-like"/>
    <property type="match status" value="1"/>
</dbReference>
<name>A0A6L5YQL7_9FIRM</name>
<dbReference type="InterPro" id="IPR051012">
    <property type="entry name" value="CellSynth/LPSAsmb/PSIAsmb"/>
</dbReference>
<dbReference type="Pfam" id="PF14559">
    <property type="entry name" value="TPR_19"/>
    <property type="match status" value="1"/>
</dbReference>
<dbReference type="RefSeq" id="WP_154428690.1">
    <property type="nucleotide sequence ID" value="NZ_VUNI01000003.1"/>
</dbReference>
<dbReference type="Proteomes" id="UP000474024">
    <property type="component" value="Unassembled WGS sequence"/>
</dbReference>
<feature type="compositionally biased region" description="Basic and acidic residues" evidence="4">
    <location>
        <begin position="65"/>
        <end position="80"/>
    </location>
</feature>
<dbReference type="SMART" id="SM00028">
    <property type="entry name" value="TPR"/>
    <property type="match status" value="2"/>
</dbReference>
<keyword evidence="1" id="KW-0677">Repeat</keyword>
<dbReference type="Pfam" id="PF13290">
    <property type="entry name" value="CHB_HEX_C_1"/>
    <property type="match status" value="1"/>
</dbReference>
<dbReference type="PANTHER" id="PTHR45586">
    <property type="entry name" value="TPR REPEAT-CONTAINING PROTEIN PA4667"/>
    <property type="match status" value="1"/>
</dbReference>
<dbReference type="PROSITE" id="PS50005">
    <property type="entry name" value="TPR"/>
    <property type="match status" value="2"/>
</dbReference>
<feature type="transmembrane region" description="Helical" evidence="5">
    <location>
        <begin position="92"/>
        <end position="115"/>
    </location>
</feature>
<keyword evidence="8" id="KW-1185">Reference proteome</keyword>
<evidence type="ECO:0000256" key="4">
    <source>
        <dbReference type="SAM" id="MobiDB-lite"/>
    </source>
</evidence>
<evidence type="ECO:0000256" key="3">
    <source>
        <dbReference type="PROSITE-ProRule" id="PRU00339"/>
    </source>
</evidence>
<evidence type="ECO:0000256" key="5">
    <source>
        <dbReference type="SAM" id="Phobius"/>
    </source>
</evidence>
<protein>
    <submittedName>
        <fullName evidence="7">Tetratricopeptide repeat protein</fullName>
    </submittedName>
</protein>
<dbReference type="AlphaFoldDB" id="A0A6L5YQL7"/>
<dbReference type="EMBL" id="VUNI01000003">
    <property type="protein sequence ID" value="MST73991.1"/>
    <property type="molecule type" value="Genomic_DNA"/>
</dbReference>
<accession>A0A6L5YQL7</accession>
<evidence type="ECO:0000256" key="2">
    <source>
        <dbReference type="ARBA" id="ARBA00022803"/>
    </source>
</evidence>
<feature type="region of interest" description="Disordered" evidence="4">
    <location>
        <begin position="49"/>
        <end position="84"/>
    </location>
</feature>
<keyword evidence="2 3" id="KW-0802">TPR repeat</keyword>
<sequence length="398" mass="44729">MKCIYCGAELKEGCIYCSKCGKEVQLVPDYSGIEDDYLKALITSNETPDDTVKKNISNKPPVKPKKQETEPENKNSDKGNDKKKKKNQKKKLIIVICSVVAIVIAIISIIILLQFQQKERQNNSVDYQLQKAKEAENSGDYTEAEKYYKKALNLDSKDADIPMALGDLYLKQKDYDSAITEYKEVLKLDKANKTAYKNLISIYDKQKDYDSIIALSKTVTDSKLLDLFSDYLVTAPVFNQTAGTYDEFIDIKLSGQNSCKIYYTKDGKDPIKYGERYTDPIQLDEMGEYEIKAVCVNDKDIYSDVVSNKYKIDIPAPDMPVVTPDGGNFGAETTVTVSVPDGCKAYYTWDGSDPDENSQEYTEPIPVPDGNNVLSVVLIDESTGLSSSIYRGNFVYFH</sequence>
<evidence type="ECO:0000259" key="6">
    <source>
        <dbReference type="Pfam" id="PF13290"/>
    </source>
</evidence>
<evidence type="ECO:0000313" key="7">
    <source>
        <dbReference type="EMBL" id="MST73991.1"/>
    </source>
</evidence>
<dbReference type="InterPro" id="IPR059177">
    <property type="entry name" value="GH29D-like_dom"/>
</dbReference>
<keyword evidence="5" id="KW-0812">Transmembrane</keyword>
<feature type="repeat" description="TPR" evidence="3">
    <location>
        <begin position="125"/>
        <end position="158"/>
    </location>
</feature>